<dbReference type="AlphaFoldDB" id="A0AAD3DAK0"/>
<feature type="compositionally biased region" description="Polar residues" evidence="11">
    <location>
        <begin position="138"/>
        <end position="151"/>
    </location>
</feature>
<accession>A0AAD3DAK0</accession>
<dbReference type="SMART" id="SM00360">
    <property type="entry name" value="RRM"/>
    <property type="match status" value="2"/>
</dbReference>
<comment type="caution">
    <text evidence="13">The sequence shown here is derived from an EMBL/GenBank/DDBJ whole genome shotgun (WGS) entry which is preliminary data.</text>
</comment>
<feature type="compositionally biased region" description="Basic and acidic residues" evidence="11">
    <location>
        <begin position="104"/>
        <end position="128"/>
    </location>
</feature>
<organism evidence="13 14">
    <name type="scientific">Chaetoceros tenuissimus</name>
    <dbReference type="NCBI Taxonomy" id="426638"/>
    <lineage>
        <taxon>Eukaryota</taxon>
        <taxon>Sar</taxon>
        <taxon>Stramenopiles</taxon>
        <taxon>Ochrophyta</taxon>
        <taxon>Bacillariophyta</taxon>
        <taxon>Coscinodiscophyceae</taxon>
        <taxon>Chaetocerotophycidae</taxon>
        <taxon>Chaetocerotales</taxon>
        <taxon>Chaetocerotaceae</taxon>
        <taxon>Chaetoceros</taxon>
    </lineage>
</organism>
<dbReference type="CDD" id="cd12246">
    <property type="entry name" value="RRM1_U1A_like"/>
    <property type="match status" value="1"/>
</dbReference>
<keyword evidence="8" id="KW-0539">Nucleus</keyword>
<name>A0AAD3DAK0_9STRA</name>
<evidence type="ECO:0000256" key="2">
    <source>
        <dbReference type="ARBA" id="ARBA00007243"/>
    </source>
</evidence>
<dbReference type="InterPro" id="IPR035979">
    <property type="entry name" value="RBD_domain_sf"/>
</dbReference>
<evidence type="ECO:0000313" key="13">
    <source>
        <dbReference type="EMBL" id="GFH60972.1"/>
    </source>
</evidence>
<keyword evidence="3" id="KW-0507">mRNA processing</keyword>
<dbReference type="EMBL" id="BLLK01000069">
    <property type="protein sequence ID" value="GFH60972.1"/>
    <property type="molecule type" value="Genomic_DNA"/>
</dbReference>
<feature type="domain" description="RRM" evidence="12">
    <location>
        <begin position="6"/>
        <end position="85"/>
    </location>
</feature>
<dbReference type="Gene3D" id="3.30.70.330">
    <property type="match status" value="2"/>
</dbReference>
<dbReference type="GO" id="GO:0003723">
    <property type="term" value="F:RNA binding"/>
    <property type="evidence" value="ECO:0007669"/>
    <property type="project" value="UniProtKB-UniRule"/>
</dbReference>
<keyword evidence="14" id="KW-1185">Reference proteome</keyword>
<keyword evidence="4" id="KW-0747">Spliceosome</keyword>
<dbReference type="InterPro" id="IPR000504">
    <property type="entry name" value="RRM_dom"/>
</dbReference>
<evidence type="ECO:0000256" key="10">
    <source>
        <dbReference type="PROSITE-ProRule" id="PRU00176"/>
    </source>
</evidence>
<reference evidence="13 14" key="1">
    <citation type="journal article" date="2021" name="Sci. Rep.">
        <title>The genome of the diatom Chaetoceros tenuissimus carries an ancient integrated fragment of an extant virus.</title>
        <authorList>
            <person name="Hongo Y."/>
            <person name="Kimura K."/>
            <person name="Takaki Y."/>
            <person name="Yoshida Y."/>
            <person name="Baba S."/>
            <person name="Kobayashi G."/>
            <person name="Nagasaki K."/>
            <person name="Hano T."/>
            <person name="Tomaru Y."/>
        </authorList>
    </citation>
    <scope>NUCLEOTIDE SEQUENCE [LARGE SCALE GENOMIC DNA]</scope>
    <source>
        <strain evidence="13 14">NIES-3715</strain>
    </source>
</reference>
<dbReference type="FunFam" id="3.30.70.330:FF:000039">
    <property type="entry name" value="U1 small nuclear ribonucleoprotein A"/>
    <property type="match status" value="1"/>
</dbReference>
<proteinExistence type="inferred from homology"/>
<comment type="subcellular location">
    <subcellularLocation>
        <location evidence="1">Nucleus</location>
    </subcellularLocation>
</comment>
<dbReference type="FunFam" id="3.30.70.330:FF:000029">
    <property type="entry name" value="U2 small nuclear ribonucleoprotein B"/>
    <property type="match status" value="1"/>
</dbReference>
<dbReference type="GO" id="GO:0030532">
    <property type="term" value="C:small nuclear ribonucleoprotein complex"/>
    <property type="evidence" value="ECO:0007669"/>
    <property type="project" value="UniProtKB-ARBA"/>
</dbReference>
<evidence type="ECO:0000256" key="8">
    <source>
        <dbReference type="ARBA" id="ARBA00023242"/>
    </source>
</evidence>
<dbReference type="PROSITE" id="PS50102">
    <property type="entry name" value="RRM"/>
    <property type="match status" value="2"/>
</dbReference>
<dbReference type="CDD" id="cd12247">
    <property type="entry name" value="RRM2_U1A_like"/>
    <property type="match status" value="1"/>
</dbReference>
<feature type="domain" description="RRM" evidence="12">
    <location>
        <begin position="153"/>
        <end position="225"/>
    </location>
</feature>
<dbReference type="InterPro" id="IPR012677">
    <property type="entry name" value="Nucleotide-bd_a/b_plait_sf"/>
</dbReference>
<evidence type="ECO:0000313" key="14">
    <source>
        <dbReference type="Proteomes" id="UP001054902"/>
    </source>
</evidence>
<keyword evidence="7" id="KW-0508">mRNA splicing</keyword>
<evidence type="ECO:0000256" key="6">
    <source>
        <dbReference type="ARBA" id="ARBA00022884"/>
    </source>
</evidence>
<dbReference type="PANTHER" id="PTHR10501">
    <property type="entry name" value="U1 SMALL NUCLEAR RIBONUCLEOPROTEIN A/U2 SMALL NUCLEAR RIBONUCLEOPROTEIN B"/>
    <property type="match status" value="1"/>
</dbReference>
<comment type="similarity">
    <text evidence="2">Belongs to the RRM U1 A/B'' family.</text>
</comment>
<evidence type="ECO:0000256" key="1">
    <source>
        <dbReference type="ARBA" id="ARBA00004123"/>
    </source>
</evidence>
<evidence type="ECO:0000259" key="12">
    <source>
        <dbReference type="PROSITE" id="PS50102"/>
    </source>
</evidence>
<evidence type="ECO:0000256" key="3">
    <source>
        <dbReference type="ARBA" id="ARBA00022664"/>
    </source>
</evidence>
<evidence type="ECO:0000256" key="7">
    <source>
        <dbReference type="ARBA" id="ARBA00023187"/>
    </source>
</evidence>
<evidence type="ECO:0000256" key="5">
    <source>
        <dbReference type="ARBA" id="ARBA00022737"/>
    </source>
</evidence>
<dbReference type="GO" id="GO:0005681">
    <property type="term" value="C:spliceosomal complex"/>
    <property type="evidence" value="ECO:0007669"/>
    <property type="project" value="UniProtKB-KW"/>
</dbReference>
<feature type="region of interest" description="Disordered" evidence="11">
    <location>
        <begin position="99"/>
        <end position="151"/>
    </location>
</feature>
<evidence type="ECO:0000256" key="4">
    <source>
        <dbReference type="ARBA" id="ARBA00022728"/>
    </source>
</evidence>
<dbReference type="SUPFAM" id="SSF54928">
    <property type="entry name" value="RNA-binding domain, RBD"/>
    <property type="match status" value="1"/>
</dbReference>
<keyword evidence="5" id="KW-0677">Repeat</keyword>
<dbReference type="Proteomes" id="UP001054902">
    <property type="component" value="Unassembled WGS sequence"/>
</dbReference>
<keyword evidence="9 13" id="KW-0687">Ribonucleoprotein</keyword>
<sequence>MNEPNQTLYVANIDWKVKKQVLKRSLHILFSRHGKILDIIALRKDGLRGQAFVIFDNVQSATAALQAEQGFTFFGKDLRIQYAKEKSDRIAKLDGTFVPKDRRKPKDANKRVGEANDGNDMKRIKVEEGNENGVSVADPNSLTKTEEQSPPSNILFADSLPKDCNEMMLACLFRSYVGYKEVRIPRTGLAFIEFDDEPHATVAKKALDGFKLSADDTLNLKYGKS</sequence>
<dbReference type="GO" id="GO:0008380">
    <property type="term" value="P:RNA splicing"/>
    <property type="evidence" value="ECO:0007669"/>
    <property type="project" value="UniProtKB-KW"/>
</dbReference>
<evidence type="ECO:0000256" key="9">
    <source>
        <dbReference type="ARBA" id="ARBA00023274"/>
    </source>
</evidence>
<dbReference type="Pfam" id="PF00076">
    <property type="entry name" value="RRM_1"/>
    <property type="match status" value="2"/>
</dbReference>
<protein>
    <submittedName>
        <fullName evidence="13">U2 small nuclear ribonucleoprotein B</fullName>
    </submittedName>
</protein>
<gene>
    <name evidence="13" type="ORF">CTEN210_17448</name>
</gene>
<keyword evidence="6 10" id="KW-0694">RNA-binding</keyword>
<evidence type="ECO:0000256" key="11">
    <source>
        <dbReference type="SAM" id="MobiDB-lite"/>
    </source>
</evidence>
<dbReference type="GO" id="GO:0006397">
    <property type="term" value="P:mRNA processing"/>
    <property type="evidence" value="ECO:0007669"/>
    <property type="project" value="UniProtKB-KW"/>
</dbReference>